<evidence type="ECO:0000256" key="7">
    <source>
        <dbReference type="ARBA" id="ARBA00022843"/>
    </source>
</evidence>
<evidence type="ECO:0000256" key="8">
    <source>
        <dbReference type="ARBA" id="ARBA00049598"/>
    </source>
</evidence>
<dbReference type="Pfam" id="PF25790">
    <property type="entry name" value="BCD1"/>
    <property type="match status" value="1"/>
</dbReference>
<gene>
    <name evidence="16" type="ORF">AALO_G00122880</name>
</gene>
<dbReference type="InterPro" id="IPR007529">
    <property type="entry name" value="Znf_HIT"/>
</dbReference>
<keyword evidence="4" id="KW-0479">Metal-binding</keyword>
<dbReference type="GO" id="GO:0000492">
    <property type="term" value="P:box C/D snoRNP assembly"/>
    <property type="evidence" value="ECO:0007669"/>
    <property type="project" value="TreeGrafter"/>
</dbReference>
<protein>
    <recommendedName>
        <fullName evidence="11">Box C/D snoRNA protein 1</fullName>
    </recommendedName>
    <alternativeName>
        <fullName evidence="12">Zinc finger HIT domain-containing protein 6</fullName>
    </alternativeName>
</protein>
<comment type="caution">
    <text evidence="16">The sequence shown here is derived from an EMBL/GenBank/DDBJ whole genome shotgun (WGS) entry which is preliminary data.</text>
</comment>
<keyword evidence="3" id="KW-0597">Phosphoprotein</keyword>
<feature type="compositionally biased region" description="Acidic residues" evidence="14">
    <location>
        <begin position="338"/>
        <end position="356"/>
    </location>
</feature>
<evidence type="ECO:0000256" key="14">
    <source>
        <dbReference type="SAM" id="MobiDB-lite"/>
    </source>
</evidence>
<evidence type="ECO:0000256" key="2">
    <source>
        <dbReference type="ARBA" id="ARBA00022517"/>
    </source>
</evidence>
<dbReference type="GO" id="GO:0070761">
    <property type="term" value="C:pre-snoRNP complex"/>
    <property type="evidence" value="ECO:0007669"/>
    <property type="project" value="TreeGrafter"/>
</dbReference>
<dbReference type="Gene3D" id="3.30.60.190">
    <property type="match status" value="1"/>
</dbReference>
<feature type="region of interest" description="Disordered" evidence="14">
    <location>
        <begin position="333"/>
        <end position="408"/>
    </location>
</feature>
<dbReference type="PROSITE" id="PS51083">
    <property type="entry name" value="ZF_HIT"/>
    <property type="match status" value="1"/>
</dbReference>
<evidence type="ECO:0000256" key="3">
    <source>
        <dbReference type="ARBA" id="ARBA00022553"/>
    </source>
</evidence>
<dbReference type="AlphaFoldDB" id="A0AAV6GLD1"/>
<evidence type="ECO:0000256" key="1">
    <source>
        <dbReference type="ARBA" id="ARBA00022499"/>
    </source>
</evidence>
<reference evidence="16" key="1">
    <citation type="submission" date="2020-10" db="EMBL/GenBank/DDBJ databases">
        <title>Chromosome-scale genome assembly of the Allis shad, Alosa alosa.</title>
        <authorList>
            <person name="Margot Z."/>
            <person name="Christophe K."/>
            <person name="Cabau C."/>
            <person name="Louis A."/>
            <person name="Berthelot C."/>
            <person name="Parey E."/>
            <person name="Roest Crollius H."/>
            <person name="Montfort J."/>
            <person name="Robinson-Rechavi M."/>
            <person name="Bucao C."/>
            <person name="Bouchez O."/>
            <person name="Gislard M."/>
            <person name="Lluch J."/>
            <person name="Milhes M."/>
            <person name="Lampietro C."/>
            <person name="Lopez Roques C."/>
            <person name="Donnadieu C."/>
            <person name="Braasch I."/>
            <person name="Desvignes T."/>
            <person name="Postlethwait J."/>
            <person name="Bobe J."/>
            <person name="Guiguen Y."/>
        </authorList>
    </citation>
    <scope>NUCLEOTIDE SEQUENCE</scope>
    <source>
        <strain evidence="16">M-15738</strain>
        <tissue evidence="16">Blood</tissue>
    </source>
</reference>
<feature type="compositionally biased region" description="Basic and acidic residues" evidence="14">
    <location>
        <begin position="387"/>
        <end position="398"/>
    </location>
</feature>
<dbReference type="GO" id="GO:0048254">
    <property type="term" value="P:snoRNA localization"/>
    <property type="evidence" value="ECO:0007669"/>
    <property type="project" value="TreeGrafter"/>
</dbReference>
<keyword evidence="2" id="KW-0690">Ribosome biogenesis</keyword>
<proteinExistence type="inferred from homology"/>
<dbReference type="InterPro" id="IPR051639">
    <property type="entry name" value="BCD1"/>
</dbReference>
<dbReference type="Proteomes" id="UP000823561">
    <property type="component" value="Chromosome 9"/>
</dbReference>
<evidence type="ECO:0000256" key="6">
    <source>
        <dbReference type="ARBA" id="ARBA00022833"/>
    </source>
</evidence>
<dbReference type="FunFam" id="3.30.60.190:FF:000001">
    <property type="entry name" value="box C/D snoRNA protein 1"/>
    <property type="match status" value="1"/>
</dbReference>
<evidence type="ECO:0000313" key="17">
    <source>
        <dbReference type="Proteomes" id="UP000823561"/>
    </source>
</evidence>
<comment type="similarity">
    <text evidence="9">Belongs to the BCD1 family.</text>
</comment>
<evidence type="ECO:0000313" key="16">
    <source>
        <dbReference type="EMBL" id="KAG5275635.1"/>
    </source>
</evidence>
<keyword evidence="17" id="KW-1185">Reference proteome</keyword>
<dbReference type="CDD" id="cd23023">
    <property type="entry name" value="zf-HIT_BCD1"/>
    <property type="match status" value="1"/>
</dbReference>
<organism evidence="16 17">
    <name type="scientific">Alosa alosa</name>
    <name type="common">allis shad</name>
    <dbReference type="NCBI Taxonomy" id="278164"/>
    <lineage>
        <taxon>Eukaryota</taxon>
        <taxon>Metazoa</taxon>
        <taxon>Chordata</taxon>
        <taxon>Craniata</taxon>
        <taxon>Vertebrata</taxon>
        <taxon>Euteleostomi</taxon>
        <taxon>Actinopterygii</taxon>
        <taxon>Neopterygii</taxon>
        <taxon>Teleostei</taxon>
        <taxon>Clupei</taxon>
        <taxon>Clupeiformes</taxon>
        <taxon>Clupeoidei</taxon>
        <taxon>Clupeidae</taxon>
        <taxon>Alosa</taxon>
    </lineage>
</organism>
<evidence type="ECO:0000256" key="10">
    <source>
        <dbReference type="ARBA" id="ARBA00061949"/>
    </source>
</evidence>
<dbReference type="GO" id="GO:0005634">
    <property type="term" value="C:nucleus"/>
    <property type="evidence" value="ECO:0007669"/>
    <property type="project" value="TreeGrafter"/>
</dbReference>
<keyword evidence="1" id="KW-1017">Isopeptide bond</keyword>
<evidence type="ECO:0000256" key="13">
    <source>
        <dbReference type="PROSITE-ProRule" id="PRU00453"/>
    </source>
</evidence>
<dbReference type="Pfam" id="PF04438">
    <property type="entry name" value="zf-HIT"/>
    <property type="match status" value="1"/>
</dbReference>
<comment type="subunit">
    <text evidence="10">Interacts with FBL, SNU13, NOP58, NUFIP1, RUVBL1, RUVBL2 and TAF9. Interacts (via HIT-type zinc finger) with the RUVBL1/RUVBL2 complex in the presence of ADP.</text>
</comment>
<feature type="domain" description="HIT-type" evidence="15">
    <location>
        <begin position="40"/>
        <end position="74"/>
    </location>
</feature>
<keyword evidence="6" id="KW-0862">Zinc</keyword>
<dbReference type="EMBL" id="JADWDJ010000009">
    <property type="protein sequence ID" value="KAG5275635.1"/>
    <property type="molecule type" value="Genomic_DNA"/>
</dbReference>
<name>A0AAV6GLD1_9TELE</name>
<dbReference type="SUPFAM" id="SSF144232">
    <property type="entry name" value="HIT/MYND zinc finger-like"/>
    <property type="match status" value="1"/>
</dbReference>
<keyword evidence="7" id="KW-0832">Ubl conjugation</keyword>
<evidence type="ECO:0000256" key="12">
    <source>
        <dbReference type="ARBA" id="ARBA00077531"/>
    </source>
</evidence>
<dbReference type="InterPro" id="IPR057721">
    <property type="entry name" value="BCD1_alpha/beta"/>
</dbReference>
<sequence>MYDNMESLILPTKNDFDSECDLPGEMNERGKKRKISLTRCGMCDTEEARYRCPGCMTHSCSLVCVKKHKVETGCSGVRDKAAFVPLSEFDEINLLNDYRFLEETGRLADSTTRDVFTQLPQQTQRVQKLAKQANAAKIKLKVLPRTFTKRKENSTFYHRREGRFYWHLKLLFPQSSAEYAEKRVPDNQTLEEILKSYIHPTESDPIRRQKLKIYAHSPVDHVRVFMKAEENRPNSLRYHELDLKKSLKDNLMHKTIIEYPALHVTLKDHCQDYLTQRQGEMWTPRFTTTTTTTPSESVVLAGPEADAATELPKVDPHSLCVTLSARPLAKKVKRAPLSEDELEDGEILSGGEEEKDDEGKPADGPGSEILGANHNKQGESEVDGSCQEDKTDGHHDEGLTGDVSSDEN</sequence>
<dbReference type="GO" id="GO:0008270">
    <property type="term" value="F:zinc ion binding"/>
    <property type="evidence" value="ECO:0007669"/>
    <property type="project" value="UniProtKB-UniRule"/>
</dbReference>
<keyword evidence="5 13" id="KW-0863">Zinc-finger</keyword>
<accession>A0AAV6GLD1</accession>
<evidence type="ECO:0000256" key="5">
    <source>
        <dbReference type="ARBA" id="ARBA00022771"/>
    </source>
</evidence>
<dbReference type="GO" id="GO:0000463">
    <property type="term" value="P:maturation of LSU-rRNA from tricistronic rRNA transcript (SSU-rRNA, 5.8S rRNA, LSU-rRNA)"/>
    <property type="evidence" value="ECO:0007669"/>
    <property type="project" value="TreeGrafter"/>
</dbReference>
<comment type="function">
    <text evidence="8">Required for box C/D snoRNAs accumulation involved in snoRNA processing, snoRNA transport to the nucleolus and ribosome biogenesis.</text>
</comment>
<dbReference type="PANTHER" id="PTHR13483:SF3">
    <property type="entry name" value="BOX C_D SNORNA PROTEIN 1"/>
    <property type="match status" value="1"/>
</dbReference>
<evidence type="ECO:0000256" key="9">
    <source>
        <dbReference type="ARBA" id="ARBA00049654"/>
    </source>
</evidence>
<evidence type="ECO:0000256" key="4">
    <source>
        <dbReference type="ARBA" id="ARBA00022723"/>
    </source>
</evidence>
<evidence type="ECO:0000256" key="11">
    <source>
        <dbReference type="ARBA" id="ARBA00068630"/>
    </source>
</evidence>
<dbReference type="PANTHER" id="PTHR13483">
    <property type="entry name" value="BOX C_D SNORNA PROTEIN 1-RELATED"/>
    <property type="match status" value="1"/>
</dbReference>
<evidence type="ECO:0000259" key="15">
    <source>
        <dbReference type="PROSITE" id="PS51083"/>
    </source>
</evidence>